<protein>
    <submittedName>
        <fullName evidence="1">Uncharacterized protein</fullName>
    </submittedName>
</protein>
<evidence type="ECO:0000313" key="1">
    <source>
        <dbReference type="EMBL" id="WNR42535.1"/>
    </source>
</evidence>
<dbReference type="EMBL" id="CP130319">
    <property type="protein sequence ID" value="WNR42535.1"/>
    <property type="molecule type" value="Genomic_DNA"/>
</dbReference>
<sequence>MSHSKAQKIRQRLVREGKLDPTIQRLHWFGTNPVTKITPTLAEKQAKKLHKHKSRNLTHGYGDDSFCYFMPREA</sequence>
<gene>
    <name evidence="1" type="ORF">MJB10_15535</name>
</gene>
<dbReference type="Proteomes" id="UP001304650">
    <property type="component" value="Chromosome"/>
</dbReference>
<organism evidence="1 2">
    <name type="scientific">Paenibacillus roseopurpureus</name>
    <dbReference type="NCBI Taxonomy" id="2918901"/>
    <lineage>
        <taxon>Bacteria</taxon>
        <taxon>Bacillati</taxon>
        <taxon>Bacillota</taxon>
        <taxon>Bacilli</taxon>
        <taxon>Bacillales</taxon>
        <taxon>Paenibacillaceae</taxon>
        <taxon>Paenibacillus</taxon>
    </lineage>
</organism>
<accession>A0AA96LPI9</accession>
<evidence type="ECO:0000313" key="2">
    <source>
        <dbReference type="Proteomes" id="UP001304650"/>
    </source>
</evidence>
<proteinExistence type="predicted"/>
<name>A0AA96LPI9_9BACL</name>
<dbReference type="AlphaFoldDB" id="A0AA96LPI9"/>
<keyword evidence="2" id="KW-1185">Reference proteome</keyword>
<dbReference type="KEGG" id="proo:MJB10_15535"/>
<dbReference type="RefSeq" id="WP_314796049.1">
    <property type="nucleotide sequence ID" value="NZ_CP130319.1"/>
</dbReference>
<reference evidence="1" key="1">
    <citation type="submission" date="2022-02" db="EMBL/GenBank/DDBJ databases">
        <title>Paenibacillus sp. MBLB1832 Whole Genome Shotgun Sequencing.</title>
        <authorList>
            <person name="Hwang C.Y."/>
            <person name="Cho E.-S."/>
            <person name="Seo M.-J."/>
        </authorList>
    </citation>
    <scope>NUCLEOTIDE SEQUENCE</scope>
    <source>
        <strain evidence="1">MBLB1832</strain>
    </source>
</reference>